<evidence type="ECO:0000313" key="1">
    <source>
        <dbReference type="EMBL" id="KRP93322.1"/>
    </source>
</evidence>
<dbReference type="Proteomes" id="UP000051380">
    <property type="component" value="Unassembled WGS sequence"/>
</dbReference>
<dbReference type="EMBL" id="LJYF01000030">
    <property type="protein sequence ID" value="KRP93322.1"/>
    <property type="molecule type" value="Genomic_DNA"/>
</dbReference>
<dbReference type="RefSeq" id="WP_057028749.1">
    <property type="nucleotide sequence ID" value="NZ_LJYF01000030.1"/>
</dbReference>
<gene>
    <name evidence="1" type="ORF">AOQ72_27265</name>
</gene>
<name>A0A0R3C6M9_9BRAD</name>
<dbReference type="OrthoDB" id="1551155at2"/>
<comment type="caution">
    <text evidence="1">The sequence shown here is derived from an EMBL/GenBank/DDBJ whole genome shotgun (WGS) entry which is preliminary data.</text>
</comment>
<accession>A0A0R3C6M9</accession>
<dbReference type="STRING" id="108015.GA0061099_101261"/>
<reference evidence="1 2" key="1">
    <citation type="submission" date="2015-09" db="EMBL/GenBank/DDBJ databases">
        <title>Draft Genome Sequence of the Strain BR 3267 (Bradyrhizobium yuanmingense) recommended as inoculant for cowpea in Brazil.</title>
        <authorList>
            <person name="Simoes-Araujo J.L."/>
            <person name="Zilli J.E."/>
        </authorList>
    </citation>
    <scope>NUCLEOTIDE SEQUENCE [LARGE SCALE GENOMIC DNA]</scope>
    <source>
        <strain evidence="1 2">BR3267</strain>
    </source>
</reference>
<dbReference type="AlphaFoldDB" id="A0A0R3C6M9"/>
<protein>
    <submittedName>
        <fullName evidence="1">Uncharacterized protein</fullName>
    </submittedName>
</protein>
<sequence>MNPEAHKHSVQRVQTGVRIEKRILKVAKGLAEYLDMSLGDLLEGVLLHSFEGKTPFEPATLQRISTLKDLYGLTLTASDAHQLFEARGEHENS</sequence>
<proteinExistence type="predicted"/>
<evidence type="ECO:0000313" key="2">
    <source>
        <dbReference type="Proteomes" id="UP000051380"/>
    </source>
</evidence>
<organism evidence="1 2">
    <name type="scientific">Bradyrhizobium yuanmingense</name>
    <dbReference type="NCBI Taxonomy" id="108015"/>
    <lineage>
        <taxon>Bacteria</taxon>
        <taxon>Pseudomonadati</taxon>
        <taxon>Pseudomonadota</taxon>
        <taxon>Alphaproteobacteria</taxon>
        <taxon>Hyphomicrobiales</taxon>
        <taxon>Nitrobacteraceae</taxon>
        <taxon>Bradyrhizobium</taxon>
    </lineage>
</organism>